<dbReference type="Proteomes" id="UP000094313">
    <property type="component" value="Chromosome"/>
</dbReference>
<sequence length="137" mass="15756">MLIKYADSDSFKWLAEVEKHITSETLLDKINNRQILIAAVEGREIAYLRFGYFWDNIPFMNLLFVEEDYRKQGVGKRLAEYWESEMCKLGHSLVLTSTLSNEEAQHFYRKLGYQDAGGFTLPGEALEIILVKVISAG</sequence>
<dbReference type="GO" id="GO:0016747">
    <property type="term" value="F:acyltransferase activity, transferring groups other than amino-acyl groups"/>
    <property type="evidence" value="ECO:0007669"/>
    <property type="project" value="InterPro"/>
</dbReference>
<name>A0A1D7QND9_9SPHI</name>
<dbReference type="PROSITE" id="PS51186">
    <property type="entry name" value="GNAT"/>
    <property type="match status" value="1"/>
</dbReference>
<dbReference type="KEGG" id="psty:BFS30_25270"/>
<dbReference type="RefSeq" id="WP_069381843.1">
    <property type="nucleotide sequence ID" value="NZ_CP017141.1"/>
</dbReference>
<evidence type="ECO:0000313" key="3">
    <source>
        <dbReference type="Proteomes" id="UP000094313"/>
    </source>
</evidence>
<feature type="domain" description="N-acetyltransferase" evidence="1">
    <location>
        <begin position="1"/>
        <end position="135"/>
    </location>
</feature>
<dbReference type="EMBL" id="CP017141">
    <property type="protein sequence ID" value="AOM80181.1"/>
    <property type="molecule type" value="Genomic_DNA"/>
</dbReference>
<protein>
    <submittedName>
        <fullName evidence="2">GNAT family N-acetyltransferase</fullName>
    </submittedName>
</protein>
<dbReference type="AlphaFoldDB" id="A0A1D7QND9"/>
<dbReference type="InterPro" id="IPR000182">
    <property type="entry name" value="GNAT_dom"/>
</dbReference>
<dbReference type="SUPFAM" id="SSF55729">
    <property type="entry name" value="Acyl-CoA N-acyltransferases (Nat)"/>
    <property type="match status" value="1"/>
</dbReference>
<evidence type="ECO:0000313" key="2">
    <source>
        <dbReference type="EMBL" id="AOM80181.1"/>
    </source>
</evidence>
<gene>
    <name evidence="2" type="ORF">BFS30_25270</name>
</gene>
<dbReference type="CDD" id="cd04301">
    <property type="entry name" value="NAT_SF"/>
    <property type="match status" value="1"/>
</dbReference>
<dbReference type="OrthoDB" id="9792929at2"/>
<keyword evidence="2" id="KW-0808">Transferase</keyword>
<dbReference type="Pfam" id="PF13508">
    <property type="entry name" value="Acetyltransf_7"/>
    <property type="match status" value="1"/>
</dbReference>
<evidence type="ECO:0000259" key="1">
    <source>
        <dbReference type="PROSITE" id="PS51186"/>
    </source>
</evidence>
<organism evidence="2 3">
    <name type="scientific">Pedobacter steynii</name>
    <dbReference type="NCBI Taxonomy" id="430522"/>
    <lineage>
        <taxon>Bacteria</taxon>
        <taxon>Pseudomonadati</taxon>
        <taxon>Bacteroidota</taxon>
        <taxon>Sphingobacteriia</taxon>
        <taxon>Sphingobacteriales</taxon>
        <taxon>Sphingobacteriaceae</taxon>
        <taxon>Pedobacter</taxon>
    </lineage>
</organism>
<keyword evidence="3" id="KW-1185">Reference proteome</keyword>
<proteinExistence type="predicted"/>
<dbReference type="InterPro" id="IPR016181">
    <property type="entry name" value="Acyl_CoA_acyltransferase"/>
</dbReference>
<reference evidence="2 3" key="1">
    <citation type="submission" date="2016-08" db="EMBL/GenBank/DDBJ databases">
        <authorList>
            <person name="Seilhamer J.J."/>
        </authorList>
    </citation>
    <scope>NUCLEOTIDE SEQUENCE [LARGE SCALE GENOMIC DNA]</scope>
    <source>
        <strain evidence="2 3">DX4</strain>
    </source>
</reference>
<accession>A0A1D7QND9</accession>
<dbReference type="Gene3D" id="3.40.630.30">
    <property type="match status" value="1"/>
</dbReference>